<comment type="caution">
    <text evidence="1">The sequence shown here is derived from an EMBL/GenBank/DDBJ whole genome shotgun (WGS) entry which is preliminary data.</text>
</comment>
<dbReference type="EMBL" id="JACHNA010000001">
    <property type="protein sequence ID" value="MBB4735841.1"/>
    <property type="molecule type" value="Genomic_DNA"/>
</dbReference>
<gene>
    <name evidence="1" type="ORF">HDA30_001349</name>
</gene>
<evidence type="ECO:0000313" key="1">
    <source>
        <dbReference type="EMBL" id="MBB4735841.1"/>
    </source>
</evidence>
<protein>
    <submittedName>
        <fullName evidence="1">Uncharacterized protein</fullName>
    </submittedName>
</protein>
<dbReference type="RefSeq" id="WP_184241475.1">
    <property type="nucleotide sequence ID" value="NZ_JACHNA010000001.1"/>
</dbReference>
<dbReference type="AlphaFoldDB" id="A0A7W7M3N4"/>
<evidence type="ECO:0000313" key="2">
    <source>
        <dbReference type="Proteomes" id="UP000540191"/>
    </source>
</evidence>
<accession>A0A7W7M3N4</accession>
<sequence length="55" mass="5884">MATKTKTPTPAEAAAFIRVILDHHKPRIDTATGRGVRSWLLEAAASLDAVQDGRA</sequence>
<organism evidence="1 2">
    <name type="scientific">Micrococcus cohnii</name>
    <dbReference type="NCBI Taxonomy" id="993416"/>
    <lineage>
        <taxon>Bacteria</taxon>
        <taxon>Bacillati</taxon>
        <taxon>Actinomycetota</taxon>
        <taxon>Actinomycetes</taxon>
        <taxon>Micrococcales</taxon>
        <taxon>Micrococcaceae</taxon>
        <taxon>Micrococcus</taxon>
    </lineage>
</organism>
<proteinExistence type="predicted"/>
<reference evidence="1 2" key="1">
    <citation type="submission" date="2020-08" db="EMBL/GenBank/DDBJ databases">
        <title>Sequencing the genomes of 1000 actinobacteria strains.</title>
        <authorList>
            <person name="Klenk H.-P."/>
        </authorList>
    </citation>
    <scope>NUCLEOTIDE SEQUENCE [LARGE SCALE GENOMIC DNA]</scope>
    <source>
        <strain evidence="1 2">DSM 23974</strain>
    </source>
</reference>
<dbReference type="Proteomes" id="UP000540191">
    <property type="component" value="Unassembled WGS sequence"/>
</dbReference>
<keyword evidence="2" id="KW-1185">Reference proteome</keyword>
<name>A0A7W7M3N4_9MICC</name>